<dbReference type="EMBL" id="OY731403">
    <property type="protein sequence ID" value="CAJ1963248.1"/>
    <property type="molecule type" value="Genomic_DNA"/>
</dbReference>
<organism evidence="2 3">
    <name type="scientific">Sphenostylis stenocarpa</name>
    <dbReference type="NCBI Taxonomy" id="92480"/>
    <lineage>
        <taxon>Eukaryota</taxon>
        <taxon>Viridiplantae</taxon>
        <taxon>Streptophyta</taxon>
        <taxon>Embryophyta</taxon>
        <taxon>Tracheophyta</taxon>
        <taxon>Spermatophyta</taxon>
        <taxon>Magnoliopsida</taxon>
        <taxon>eudicotyledons</taxon>
        <taxon>Gunneridae</taxon>
        <taxon>Pentapetalae</taxon>
        <taxon>rosids</taxon>
        <taxon>fabids</taxon>
        <taxon>Fabales</taxon>
        <taxon>Fabaceae</taxon>
        <taxon>Papilionoideae</taxon>
        <taxon>50 kb inversion clade</taxon>
        <taxon>NPAAA clade</taxon>
        <taxon>indigoferoid/millettioid clade</taxon>
        <taxon>Phaseoleae</taxon>
        <taxon>Sphenostylis</taxon>
    </lineage>
</organism>
<evidence type="ECO:0000256" key="1">
    <source>
        <dbReference type="SAM" id="MobiDB-lite"/>
    </source>
</evidence>
<dbReference type="Gramene" id="rna-AYBTSS11_LOCUS19673">
    <property type="protein sequence ID" value="CAJ1963248.1"/>
    <property type="gene ID" value="gene-AYBTSS11_LOCUS19673"/>
</dbReference>
<accession>A0AA86VPB8</accession>
<evidence type="ECO:0000313" key="3">
    <source>
        <dbReference type="Proteomes" id="UP001189624"/>
    </source>
</evidence>
<reference evidence="2" key="1">
    <citation type="submission" date="2023-10" db="EMBL/GenBank/DDBJ databases">
        <authorList>
            <person name="Domelevo Entfellner J.-B."/>
        </authorList>
    </citation>
    <scope>NUCLEOTIDE SEQUENCE</scope>
</reference>
<protein>
    <submittedName>
        <fullName evidence="2">Uncharacterized protein</fullName>
    </submittedName>
</protein>
<gene>
    <name evidence="2" type="ORF">AYBTSS11_LOCUS19673</name>
</gene>
<feature type="region of interest" description="Disordered" evidence="1">
    <location>
        <begin position="220"/>
        <end position="240"/>
    </location>
</feature>
<dbReference type="Proteomes" id="UP001189624">
    <property type="component" value="Chromosome 6"/>
</dbReference>
<evidence type="ECO:0000313" key="2">
    <source>
        <dbReference type="EMBL" id="CAJ1963248.1"/>
    </source>
</evidence>
<keyword evidence="3" id="KW-1185">Reference proteome</keyword>
<proteinExistence type="predicted"/>
<dbReference type="AlphaFoldDB" id="A0AA86VPB8"/>
<sequence>MQGNKSIVRLKSSGSPLEVNTKMQKSNNEGGTSEFSVEMCIIYSLTNTLVTMKTTEEGFAGCVKAVYVDLSEDSGKGSFANLSLRVTRNERYGILCNYMNTKFVGSYDSFQENYSVPPLPDREVIRYSCRESGSGGCFTLEKKKDEDGVVKRVKVTHDFVFGEETMHVKVKIRNDDGGREEGLNVEVEGPVKLTTDYMNHVISRTERKMRSVIEASKVPVIGNGAGQPSPKDGGGEGGDQRMRMNWLITQRTDRPIYNPTFYV</sequence>
<name>A0AA86VPB8_9FABA</name>